<dbReference type="InterPro" id="IPR004398">
    <property type="entry name" value="RNA_MeTrfase_RsmD"/>
</dbReference>
<keyword evidence="5" id="KW-1185">Reference proteome</keyword>
<dbReference type="PANTHER" id="PTHR43542:SF1">
    <property type="entry name" value="METHYLTRANSFERASE"/>
    <property type="match status" value="1"/>
</dbReference>
<dbReference type="PANTHER" id="PTHR43542">
    <property type="entry name" value="METHYLTRANSFERASE"/>
    <property type="match status" value="1"/>
</dbReference>
<gene>
    <name evidence="4" type="ORF">FYK55_19705</name>
</gene>
<evidence type="ECO:0000256" key="3">
    <source>
        <dbReference type="SAM" id="MobiDB-lite"/>
    </source>
</evidence>
<evidence type="ECO:0000313" key="5">
    <source>
        <dbReference type="Proteomes" id="UP000324479"/>
    </source>
</evidence>
<sequence>MPRSRRRGEDAAELPSKPSKPTKSRPQKLRIIGGSMRGRTVVYHGGTFTRPMRDSVRENLFNLVGMAVRGAVAIDLFAGTGALSFESLSRGASRAIAIEKSRHAAGFLKSTAETLGVTNQLTVLNGDAFRLGAGVLGPASPNAPLDDTPRLVLLCPPYAMWDSMNEQLRVLIRLAMEHSPPGSLIVAETDKHFDESRLPPGDWDHRVYGGTRLSLIEPLIQCGLRS</sequence>
<dbReference type="InterPro" id="IPR029063">
    <property type="entry name" value="SAM-dependent_MTases_sf"/>
</dbReference>
<keyword evidence="2 4" id="KW-0808">Transferase</keyword>
<dbReference type="Proteomes" id="UP000324479">
    <property type="component" value="Unassembled WGS sequence"/>
</dbReference>
<comment type="caution">
    <text evidence="4">The sequence shown here is derived from an EMBL/GenBank/DDBJ whole genome shotgun (WGS) entry which is preliminary data.</text>
</comment>
<dbReference type="CDD" id="cd02440">
    <property type="entry name" value="AdoMet_MTases"/>
    <property type="match status" value="1"/>
</dbReference>
<dbReference type="GO" id="GO:0031167">
    <property type="term" value="P:rRNA methylation"/>
    <property type="evidence" value="ECO:0007669"/>
    <property type="project" value="InterPro"/>
</dbReference>
<keyword evidence="1 4" id="KW-0489">Methyltransferase</keyword>
<dbReference type="Gene3D" id="3.40.50.150">
    <property type="entry name" value="Vaccinia Virus protein VP39"/>
    <property type="match status" value="1"/>
</dbReference>
<accession>A0A5M6CZV7</accession>
<evidence type="ECO:0000256" key="2">
    <source>
        <dbReference type="ARBA" id="ARBA00022679"/>
    </source>
</evidence>
<dbReference type="AlphaFoldDB" id="A0A5M6CZV7"/>
<name>A0A5M6CZV7_9BACT</name>
<dbReference type="GO" id="GO:0008168">
    <property type="term" value="F:methyltransferase activity"/>
    <property type="evidence" value="ECO:0007669"/>
    <property type="project" value="UniProtKB-KW"/>
</dbReference>
<feature type="region of interest" description="Disordered" evidence="3">
    <location>
        <begin position="1"/>
        <end position="26"/>
    </location>
</feature>
<reference evidence="4 5" key="1">
    <citation type="submission" date="2019-08" db="EMBL/GenBank/DDBJ databases">
        <authorList>
            <person name="Dhanesh K."/>
            <person name="Kumar G."/>
            <person name="Sasikala C."/>
            <person name="Venkata Ramana C."/>
        </authorList>
    </citation>
    <scope>NUCLEOTIDE SEQUENCE [LARGE SCALE GENOMIC DNA]</scope>
    <source>
        <strain evidence="4 5">JC645</strain>
    </source>
</reference>
<evidence type="ECO:0000313" key="4">
    <source>
        <dbReference type="EMBL" id="KAA5540623.1"/>
    </source>
</evidence>
<dbReference type="SUPFAM" id="SSF53335">
    <property type="entry name" value="S-adenosyl-L-methionine-dependent methyltransferases"/>
    <property type="match status" value="1"/>
</dbReference>
<dbReference type="EMBL" id="VWOX01000012">
    <property type="protein sequence ID" value="KAA5540623.1"/>
    <property type="molecule type" value="Genomic_DNA"/>
</dbReference>
<dbReference type="Pfam" id="PF03602">
    <property type="entry name" value="Cons_hypoth95"/>
    <property type="match status" value="1"/>
</dbReference>
<protein>
    <submittedName>
        <fullName evidence="4">SAM-dependent methyltransferase</fullName>
    </submittedName>
</protein>
<organism evidence="4 5">
    <name type="scientific">Roseiconus nitratireducens</name>
    <dbReference type="NCBI Taxonomy" id="2605748"/>
    <lineage>
        <taxon>Bacteria</taxon>
        <taxon>Pseudomonadati</taxon>
        <taxon>Planctomycetota</taxon>
        <taxon>Planctomycetia</taxon>
        <taxon>Pirellulales</taxon>
        <taxon>Pirellulaceae</taxon>
        <taxon>Roseiconus</taxon>
    </lineage>
</organism>
<evidence type="ECO:0000256" key="1">
    <source>
        <dbReference type="ARBA" id="ARBA00022603"/>
    </source>
</evidence>
<dbReference type="PIRSF" id="PIRSF004553">
    <property type="entry name" value="CHP00095"/>
    <property type="match status" value="1"/>
</dbReference>
<proteinExistence type="predicted"/>